<keyword evidence="4" id="KW-1185">Reference proteome</keyword>
<evidence type="ECO:0000256" key="1">
    <source>
        <dbReference type="SAM" id="Coils"/>
    </source>
</evidence>
<feature type="compositionally biased region" description="Polar residues" evidence="2">
    <location>
        <begin position="118"/>
        <end position="138"/>
    </location>
</feature>
<feature type="region of interest" description="Disordered" evidence="2">
    <location>
        <begin position="116"/>
        <end position="181"/>
    </location>
</feature>
<sequence length="240" mass="25277">MDGASDDAFGATRQPNGTAATQTPHSDAVANILAASPDWRIQAGPSPAATAGEVRGQAAAQAADAGQFVGQAAAQAADAGQFVGQAAAQAADAGQFVGQAASPALAIHHQGQAAAIANQSRSRSRSFATVEETQNQLSHGHPSPARPLPPIPTIVITTPDQRTHAPDSPTLHRGRQPAHRRLRRHELQNRVAELEQRIREMTDEAEAQEMVSEALWGEVAGLRARIREWEGVGERRVGES</sequence>
<proteinExistence type="predicted"/>
<dbReference type="AlphaFoldDB" id="L8FTN5"/>
<dbReference type="HOGENOM" id="CLU_1156828_0_0_1"/>
<dbReference type="EMBL" id="GL573184">
    <property type="protein sequence ID" value="ELR03848.1"/>
    <property type="molecule type" value="Genomic_DNA"/>
</dbReference>
<accession>L8FTN5</accession>
<dbReference type="InParanoid" id="L8FTN5"/>
<dbReference type="OrthoDB" id="10637308at2759"/>
<keyword evidence="1" id="KW-0175">Coiled coil</keyword>
<evidence type="ECO:0000313" key="4">
    <source>
        <dbReference type="Proteomes" id="UP000011064"/>
    </source>
</evidence>
<reference evidence="4" key="1">
    <citation type="submission" date="2010-09" db="EMBL/GenBank/DDBJ databases">
        <title>The genome sequence of Geomyces destructans 20631-21.</title>
        <authorList>
            <consortium name="The Broad Institute Genome Sequencing Platform"/>
            <person name="Cuomo C.A."/>
            <person name="Blehert D.S."/>
            <person name="Lorch J.M."/>
            <person name="Young S.K."/>
            <person name="Zeng Q."/>
            <person name="Gargeya S."/>
            <person name="Fitzgerald M."/>
            <person name="Haas B."/>
            <person name="Abouelleil A."/>
            <person name="Alvarado L."/>
            <person name="Arachchi H.M."/>
            <person name="Berlin A."/>
            <person name="Brown A."/>
            <person name="Chapman S.B."/>
            <person name="Chen Z."/>
            <person name="Dunbar C."/>
            <person name="Freedman E."/>
            <person name="Gearin G."/>
            <person name="Gellesch M."/>
            <person name="Goldberg J."/>
            <person name="Griggs A."/>
            <person name="Gujja S."/>
            <person name="Heiman D."/>
            <person name="Howarth C."/>
            <person name="Larson L."/>
            <person name="Lui A."/>
            <person name="MacDonald P.J.P."/>
            <person name="Montmayeur A."/>
            <person name="Murphy C."/>
            <person name="Neiman D."/>
            <person name="Pearson M."/>
            <person name="Priest M."/>
            <person name="Roberts A."/>
            <person name="Saif S."/>
            <person name="Shea T."/>
            <person name="Shenoy N."/>
            <person name="Sisk P."/>
            <person name="Stolte C."/>
            <person name="Sykes S."/>
            <person name="Wortman J."/>
            <person name="Nusbaum C."/>
            <person name="Birren B."/>
        </authorList>
    </citation>
    <scope>NUCLEOTIDE SEQUENCE [LARGE SCALE GENOMIC DNA]</scope>
    <source>
        <strain evidence="4">ATCC MYA-4855 / 20631-21</strain>
    </source>
</reference>
<gene>
    <name evidence="3" type="ORF">GMDG_01377</name>
</gene>
<dbReference type="VEuPathDB" id="FungiDB:GMDG_01377"/>
<organism evidence="3 4">
    <name type="scientific">Pseudogymnoascus destructans (strain ATCC MYA-4855 / 20631-21)</name>
    <name type="common">Bat white-nose syndrome fungus</name>
    <name type="synonym">Geomyces destructans</name>
    <dbReference type="NCBI Taxonomy" id="658429"/>
    <lineage>
        <taxon>Eukaryota</taxon>
        <taxon>Fungi</taxon>
        <taxon>Dikarya</taxon>
        <taxon>Ascomycota</taxon>
        <taxon>Pezizomycotina</taxon>
        <taxon>Leotiomycetes</taxon>
        <taxon>Thelebolales</taxon>
        <taxon>Thelebolaceae</taxon>
        <taxon>Pseudogymnoascus</taxon>
    </lineage>
</organism>
<feature type="coiled-coil region" evidence="1">
    <location>
        <begin position="184"/>
        <end position="211"/>
    </location>
</feature>
<evidence type="ECO:0000256" key="2">
    <source>
        <dbReference type="SAM" id="MobiDB-lite"/>
    </source>
</evidence>
<feature type="compositionally biased region" description="Polar residues" evidence="2">
    <location>
        <begin position="13"/>
        <end position="25"/>
    </location>
</feature>
<feature type="region of interest" description="Disordered" evidence="2">
    <location>
        <begin position="1"/>
        <end position="26"/>
    </location>
</feature>
<name>L8FTN5_PSED2</name>
<dbReference type="Proteomes" id="UP000011064">
    <property type="component" value="Unassembled WGS sequence"/>
</dbReference>
<evidence type="ECO:0000313" key="3">
    <source>
        <dbReference type="EMBL" id="ELR03848.1"/>
    </source>
</evidence>
<feature type="compositionally biased region" description="Basic residues" evidence="2">
    <location>
        <begin position="172"/>
        <end position="181"/>
    </location>
</feature>
<protein>
    <submittedName>
        <fullName evidence="3">Uncharacterized protein</fullName>
    </submittedName>
</protein>